<keyword evidence="5" id="KW-1185">Reference proteome</keyword>
<proteinExistence type="predicted"/>
<dbReference type="Pfam" id="PF07883">
    <property type="entry name" value="Cupin_2"/>
    <property type="match status" value="1"/>
</dbReference>
<dbReference type="SUPFAM" id="SSF51182">
    <property type="entry name" value="RmlC-like cupins"/>
    <property type="match status" value="1"/>
</dbReference>
<dbReference type="PANTHER" id="PTHR11019:SF199">
    <property type="entry name" value="HTH-TYPE TRANSCRIPTIONAL REGULATOR NIMR"/>
    <property type="match status" value="1"/>
</dbReference>
<feature type="domain" description="HTH araC/xylS-type" evidence="3">
    <location>
        <begin position="150"/>
        <end position="248"/>
    </location>
</feature>
<dbReference type="EMBL" id="BAAANY010000026">
    <property type="protein sequence ID" value="GAA1702814.1"/>
    <property type="molecule type" value="Genomic_DNA"/>
</dbReference>
<dbReference type="RefSeq" id="WP_344313659.1">
    <property type="nucleotide sequence ID" value="NZ_BAAANY010000026.1"/>
</dbReference>
<evidence type="ECO:0000313" key="4">
    <source>
        <dbReference type="EMBL" id="GAA1702814.1"/>
    </source>
</evidence>
<dbReference type="InterPro" id="IPR013096">
    <property type="entry name" value="Cupin_2"/>
</dbReference>
<sequence>MDEINYLPSGATDAVAHSGGSVIAAHVHDHDQIVYVSAGLIAVTTSNGVWSVTPDRAVLIPAGVWHEHRIFGNTRVHALELTDIAAVERDVDVPSVFAASGLVRALQMELTEARIPVALQREAKALLSGLVAIAPRTGIRLPNPRDRRLARVCAMVEADLGQNMPLSILSNAVNLSERSLSRLFRIDFGVTYPQWRSLVRVFHASAALLEDGGSVTEIAARFGWATPSAFITTFTQLVGQTPASYQRRYRDTREGAGEV</sequence>
<dbReference type="SUPFAM" id="SSF46689">
    <property type="entry name" value="Homeodomain-like"/>
    <property type="match status" value="2"/>
</dbReference>
<dbReference type="Pfam" id="PF12833">
    <property type="entry name" value="HTH_18"/>
    <property type="match status" value="1"/>
</dbReference>
<keyword evidence="2" id="KW-0804">Transcription</keyword>
<dbReference type="PANTHER" id="PTHR11019">
    <property type="entry name" value="HTH-TYPE TRANSCRIPTIONAL REGULATOR NIMR"/>
    <property type="match status" value="1"/>
</dbReference>
<keyword evidence="1" id="KW-0805">Transcription regulation</keyword>
<dbReference type="InterPro" id="IPR018060">
    <property type="entry name" value="HTH_AraC"/>
</dbReference>
<organism evidence="4 5">
    <name type="scientific">Fodinicola feengrottensis</name>
    <dbReference type="NCBI Taxonomy" id="435914"/>
    <lineage>
        <taxon>Bacteria</taxon>
        <taxon>Bacillati</taxon>
        <taxon>Actinomycetota</taxon>
        <taxon>Actinomycetes</taxon>
        <taxon>Mycobacteriales</taxon>
        <taxon>Fodinicola</taxon>
    </lineage>
</organism>
<evidence type="ECO:0000256" key="2">
    <source>
        <dbReference type="ARBA" id="ARBA00023163"/>
    </source>
</evidence>
<name>A0ABN2ID87_9ACTN</name>
<protein>
    <submittedName>
        <fullName evidence="4">Helix-turn-helix transcriptional regulator</fullName>
    </submittedName>
</protein>
<dbReference type="InterPro" id="IPR011051">
    <property type="entry name" value="RmlC_Cupin_sf"/>
</dbReference>
<evidence type="ECO:0000313" key="5">
    <source>
        <dbReference type="Proteomes" id="UP001500618"/>
    </source>
</evidence>
<dbReference type="PROSITE" id="PS01124">
    <property type="entry name" value="HTH_ARAC_FAMILY_2"/>
    <property type="match status" value="1"/>
</dbReference>
<dbReference type="Gene3D" id="2.60.120.10">
    <property type="entry name" value="Jelly Rolls"/>
    <property type="match status" value="1"/>
</dbReference>
<dbReference type="Proteomes" id="UP001500618">
    <property type="component" value="Unassembled WGS sequence"/>
</dbReference>
<dbReference type="SMART" id="SM00342">
    <property type="entry name" value="HTH_ARAC"/>
    <property type="match status" value="1"/>
</dbReference>
<evidence type="ECO:0000259" key="3">
    <source>
        <dbReference type="PROSITE" id="PS01124"/>
    </source>
</evidence>
<dbReference type="InterPro" id="IPR014710">
    <property type="entry name" value="RmlC-like_jellyroll"/>
</dbReference>
<accession>A0ABN2ID87</accession>
<evidence type="ECO:0000256" key="1">
    <source>
        <dbReference type="ARBA" id="ARBA00023015"/>
    </source>
</evidence>
<comment type="caution">
    <text evidence="4">The sequence shown here is derived from an EMBL/GenBank/DDBJ whole genome shotgun (WGS) entry which is preliminary data.</text>
</comment>
<dbReference type="Gene3D" id="1.10.10.60">
    <property type="entry name" value="Homeodomain-like"/>
    <property type="match status" value="1"/>
</dbReference>
<dbReference type="InterPro" id="IPR009057">
    <property type="entry name" value="Homeodomain-like_sf"/>
</dbReference>
<gene>
    <name evidence="4" type="ORF">GCM10009765_60290</name>
</gene>
<reference evidence="4 5" key="1">
    <citation type="journal article" date="2019" name="Int. J. Syst. Evol. Microbiol.">
        <title>The Global Catalogue of Microorganisms (GCM) 10K type strain sequencing project: providing services to taxonomists for standard genome sequencing and annotation.</title>
        <authorList>
            <consortium name="The Broad Institute Genomics Platform"/>
            <consortium name="The Broad Institute Genome Sequencing Center for Infectious Disease"/>
            <person name="Wu L."/>
            <person name="Ma J."/>
        </authorList>
    </citation>
    <scope>NUCLEOTIDE SEQUENCE [LARGE SCALE GENOMIC DNA]</scope>
    <source>
        <strain evidence="4 5">JCM 14718</strain>
    </source>
</reference>